<keyword evidence="1" id="KW-0548">Nucleotidyltransferase</keyword>
<organism evidence="1">
    <name type="scientific">Plasmopara viticola lesion associated Yue-like virus 2</name>
    <dbReference type="NCBI Taxonomy" id="2719590"/>
    <lineage>
        <taxon>Viruses</taxon>
        <taxon>Riboviria</taxon>
    </lineage>
</organism>
<accession>A0A7G3RJR6</accession>
<sequence length="1104" mass="121908">MTTFKEAPVYAEYLLSTLDAARRSEGALSLSDVLGAVRWRFKGGSMADALTHTRTEHSDSYFVDVTSAELAKEMRLRESVDQATPGSAISRTRKAKSRDWQSLEEILRNRKSARPMRRVAMESRLATFAALGMSEGAPVKDGYLWTGLSAVYRVFEEIWLVGQDNTGPREMWSPNSHVYRFVREMLVASSLASYQHAPTVDQVAVSAMKLVGTTRAAWLMEQHRALEVAMAASTCSRARNAARHAGSDLYNSPRGRADWRRAAEGVTKTYDVPPIAGRRVEIYFGVIAVKIGAHKMVLSTSDMKRLIQMSIASASCLVAACAQACTGPPMERRYGPEMVKMMEANITDMVTVCRSQELGSEVKACKGLKKAFTVYMGKLSGPLCAPETAILRAEAIAELPDHAAIVDTWVARCARLPPALGFNAGKVYKILPAPDSAPGGTVIDRLKAIDRPNQVSSAMMADFEAELTDHIVYGRLAMRGAPKLSLRPRVARPAWWSDYLRGRMSSVPISNCRNVVAWEKSLDMPVRNALDPSVWKDSGLASDHLEDGLGDTEPWYMRNMLARMVFDENCPMPGDEERIAAPEFLSKSDGKPESHKDPYRSIFSAALRVRFEKSRMELAVEEVASSHPSFMIGAPYEKREERIRAATTSTCAMGCTPFFYSFDVKGWSPSMPAVVQRMSHRIWGSLYRTTLFDTATRCMQGATVYMNSSGYKCWYKNTEANFEGYDGKEMTMLNVAMLSLSVRNWRANARVHELIGTKRADEVAALLLAYIDDGMARIELPMVAGVTGELFDIFKRVCNDTFAGCGFTIEPSKCFPSDSFFIFLNEAYLGGRHLVHGVRAAGQICSRVAEPHETLSMVTGKISTGCRGAVMAGLDASAGMILMAFHTSLVVKNWVGRMDPIAKAVWCYSARAWGGLGMPVALQLATTASGNALSEAVSLFQKWARVNPAAKRYFLGIMRTPKKQRTKTEILSAPFGSRLQSGYMRDSRLAVEVRKAMEKLADRGALGPLPRDYLKFGDPVAFEKFAEAVVPGEPGDAIQARVLKDLADSHPQAVFKKFCTRIERGTTVQRILGVRALSKLVADQRREARVSAKVLEVRMNRVVA</sequence>
<reference evidence="1" key="1">
    <citation type="journal article" date="2020" name="Virus Evol.">
        <title>Analysis of the virome associated to grapevine downy mildew lesions reveals new mycovirus lineages.</title>
        <authorList>
            <person name="Chiapello M."/>
            <person name="Rodriguez-Romero J."/>
            <person name="Ayllon M.A."/>
            <person name="Turina M."/>
        </authorList>
    </citation>
    <scope>NUCLEOTIDE SEQUENCE</scope>
    <source>
        <strain evidence="1">DMS5_DN35114</strain>
    </source>
</reference>
<keyword evidence="1" id="KW-0696">RNA-directed RNA polymerase</keyword>
<evidence type="ECO:0000313" key="1">
    <source>
        <dbReference type="EMBL" id="QIP68028.1"/>
    </source>
</evidence>
<dbReference type="GO" id="GO:0003968">
    <property type="term" value="F:RNA-directed RNA polymerase activity"/>
    <property type="evidence" value="ECO:0007669"/>
    <property type="project" value="UniProtKB-KW"/>
</dbReference>
<proteinExistence type="predicted"/>
<keyword evidence="1" id="KW-0808">Transferase</keyword>
<protein>
    <submittedName>
        <fullName evidence="1">RNA-dependent RNA polymerase</fullName>
    </submittedName>
</protein>
<dbReference type="EMBL" id="MN585287">
    <property type="protein sequence ID" value="QIP68028.1"/>
    <property type="molecule type" value="Genomic_RNA"/>
</dbReference>
<name>A0A7G3RJR6_9VIRU</name>